<dbReference type="PANTHER" id="PTHR37984">
    <property type="entry name" value="PROTEIN CBG26694"/>
    <property type="match status" value="1"/>
</dbReference>
<dbReference type="Pfam" id="PF00665">
    <property type="entry name" value="rve"/>
    <property type="match status" value="1"/>
</dbReference>
<dbReference type="PROSITE" id="PS50994">
    <property type="entry name" value="INTEGRASE"/>
    <property type="match status" value="1"/>
</dbReference>
<dbReference type="InterPro" id="IPR001584">
    <property type="entry name" value="Integrase_cat-core"/>
</dbReference>
<sequence length="257" mass="29292">MDKEIETWVTTCTPCQESRPSPPAAKPRKWETPTTPWGQIHVDFAGPCQGQTFLIVVDMYSKWLEVILMQSTTSEVTIKALRHLFTTHGLPDVLVSDNGLQFNSKPFEAFLAELGIRHALSAPAHLATNGQVEIMVRSTKETLQRMDQENWQERIDRMLLAQHITPHTTTQRSPAELLMGRWLHTVLDRVHPNYSTETPPDSPGKCRQFTIGDPVYAHSYTGGPTWVPARVVENTGPWSYREETEEGKLWERHINQL</sequence>
<dbReference type="GO" id="GO:0003676">
    <property type="term" value="F:nucleic acid binding"/>
    <property type="evidence" value="ECO:0007669"/>
    <property type="project" value="InterPro"/>
</dbReference>
<name>A0A6J1V0D3_9SAUR</name>
<dbReference type="Gene3D" id="3.30.420.10">
    <property type="entry name" value="Ribonuclease H-like superfamily/Ribonuclease H"/>
    <property type="match status" value="1"/>
</dbReference>
<gene>
    <name evidence="3" type="primary">LOC113420470</name>
</gene>
<evidence type="ECO:0000313" key="2">
    <source>
        <dbReference type="Proteomes" id="UP000504612"/>
    </source>
</evidence>
<dbReference type="InterPro" id="IPR036397">
    <property type="entry name" value="RNaseH_sf"/>
</dbReference>
<dbReference type="InterPro" id="IPR050951">
    <property type="entry name" value="Retrovirus_Pol_polyprotein"/>
</dbReference>
<dbReference type="Proteomes" id="UP000504612">
    <property type="component" value="Unplaced"/>
</dbReference>
<dbReference type="PANTHER" id="PTHR37984:SF12">
    <property type="entry name" value="RIBONUCLEASE H"/>
    <property type="match status" value="1"/>
</dbReference>
<dbReference type="SUPFAM" id="SSF53098">
    <property type="entry name" value="Ribonuclease H-like"/>
    <property type="match status" value="1"/>
</dbReference>
<feature type="domain" description="Integrase catalytic" evidence="1">
    <location>
        <begin position="32"/>
        <end position="182"/>
    </location>
</feature>
<reference evidence="3" key="1">
    <citation type="submission" date="2025-08" db="UniProtKB">
        <authorList>
            <consortium name="RefSeq"/>
        </authorList>
    </citation>
    <scope>IDENTIFICATION</scope>
</reference>
<dbReference type="GeneID" id="113420470"/>
<dbReference type="GO" id="GO:0015074">
    <property type="term" value="P:DNA integration"/>
    <property type="evidence" value="ECO:0007669"/>
    <property type="project" value="InterPro"/>
</dbReference>
<evidence type="ECO:0000259" key="1">
    <source>
        <dbReference type="PROSITE" id="PS50994"/>
    </source>
</evidence>
<dbReference type="FunFam" id="3.30.420.10:FF:000063">
    <property type="entry name" value="Retrovirus-related Pol polyprotein from transposon 297-like Protein"/>
    <property type="match status" value="1"/>
</dbReference>
<evidence type="ECO:0000313" key="3">
    <source>
        <dbReference type="RefSeq" id="XP_026536195.1"/>
    </source>
</evidence>
<protein>
    <submittedName>
        <fullName evidence="3">Uncharacterized protein K02A2.6-like</fullName>
    </submittedName>
</protein>
<accession>A0A6J1V0D3</accession>
<dbReference type="AlphaFoldDB" id="A0A6J1V0D3"/>
<proteinExistence type="predicted"/>
<organism evidence="2 3">
    <name type="scientific">Notechis scutatus</name>
    <name type="common">mainland tiger snake</name>
    <dbReference type="NCBI Taxonomy" id="8663"/>
    <lineage>
        <taxon>Eukaryota</taxon>
        <taxon>Metazoa</taxon>
        <taxon>Chordata</taxon>
        <taxon>Craniata</taxon>
        <taxon>Vertebrata</taxon>
        <taxon>Euteleostomi</taxon>
        <taxon>Lepidosauria</taxon>
        <taxon>Squamata</taxon>
        <taxon>Bifurcata</taxon>
        <taxon>Unidentata</taxon>
        <taxon>Episquamata</taxon>
        <taxon>Toxicofera</taxon>
        <taxon>Serpentes</taxon>
        <taxon>Colubroidea</taxon>
        <taxon>Elapidae</taxon>
        <taxon>Hydrophiinae</taxon>
        <taxon>Notechis</taxon>
    </lineage>
</organism>
<keyword evidence="2" id="KW-1185">Reference proteome</keyword>
<dbReference type="KEGG" id="nss:113420470"/>
<dbReference type="InterPro" id="IPR012337">
    <property type="entry name" value="RNaseH-like_sf"/>
</dbReference>
<dbReference type="RefSeq" id="XP_026536195.1">
    <property type="nucleotide sequence ID" value="XM_026680410.1"/>
</dbReference>